<proteinExistence type="predicted"/>
<reference evidence="2" key="1">
    <citation type="journal article" date="2019" name="Int. J. Syst. Evol. Microbiol.">
        <title>The Global Catalogue of Microorganisms (GCM) 10K type strain sequencing project: providing services to taxonomists for standard genome sequencing and annotation.</title>
        <authorList>
            <consortium name="The Broad Institute Genomics Platform"/>
            <consortium name="The Broad Institute Genome Sequencing Center for Infectious Disease"/>
            <person name="Wu L."/>
            <person name="Ma J."/>
        </authorList>
    </citation>
    <scope>NUCLEOTIDE SEQUENCE [LARGE SCALE GENOMIC DNA]</scope>
    <source>
        <strain evidence="2">CCUG 53270</strain>
    </source>
</reference>
<organism evidence="1 2">
    <name type="scientific">Paenibacillus vulneris</name>
    <dbReference type="NCBI Taxonomy" id="1133364"/>
    <lineage>
        <taxon>Bacteria</taxon>
        <taxon>Bacillati</taxon>
        <taxon>Bacillota</taxon>
        <taxon>Bacilli</taxon>
        <taxon>Bacillales</taxon>
        <taxon>Paenibacillaceae</taxon>
        <taxon>Paenibacillus</taxon>
    </lineage>
</organism>
<dbReference type="EMBL" id="JBHTLU010000012">
    <property type="protein sequence ID" value="MFD1219483.1"/>
    <property type="molecule type" value="Genomic_DNA"/>
</dbReference>
<gene>
    <name evidence="1" type="ORF">ACFQ4B_05095</name>
</gene>
<dbReference type="RefSeq" id="WP_345595165.1">
    <property type="nucleotide sequence ID" value="NZ_BAABJG010000055.1"/>
</dbReference>
<evidence type="ECO:0000313" key="1">
    <source>
        <dbReference type="EMBL" id="MFD1219483.1"/>
    </source>
</evidence>
<accession>A0ABW3UEX7</accession>
<sequence length="153" mass="16334">MLRNIITGSKTVEIYRVANDIKRGSVVTKNLNTKKADAADGEGVQIYFLDKDSQPLGHLSDVEISGYDQSIDVVKADELAILVKPALGTQWGTDQVNGDFAVGDYAIAGTGANKGKLTKAASGKVSTLKYIGSYDDNGHVLQVFEVVNPFTVV</sequence>
<keyword evidence="2" id="KW-1185">Reference proteome</keyword>
<name>A0ABW3UEX7_9BACL</name>
<comment type="caution">
    <text evidence="1">The sequence shown here is derived from an EMBL/GenBank/DDBJ whole genome shotgun (WGS) entry which is preliminary data.</text>
</comment>
<protein>
    <submittedName>
        <fullName evidence="1">Uncharacterized protein</fullName>
    </submittedName>
</protein>
<dbReference type="Proteomes" id="UP001597180">
    <property type="component" value="Unassembled WGS sequence"/>
</dbReference>
<evidence type="ECO:0000313" key="2">
    <source>
        <dbReference type="Proteomes" id="UP001597180"/>
    </source>
</evidence>